<dbReference type="EMBL" id="CP126980">
    <property type="protein sequence ID" value="WIM99940.1"/>
    <property type="molecule type" value="Genomic_DNA"/>
</dbReference>
<evidence type="ECO:0000313" key="7">
    <source>
        <dbReference type="Proteomes" id="UP001240150"/>
    </source>
</evidence>
<feature type="compositionally biased region" description="Gly residues" evidence="5">
    <location>
        <begin position="100"/>
        <end position="112"/>
    </location>
</feature>
<reference evidence="6 7" key="1">
    <citation type="submission" date="2023-06" db="EMBL/GenBank/DDBJ databases">
        <authorList>
            <person name="Yushchuk O."/>
            <person name="Binda E."/>
            <person name="Ruckert-Reed C."/>
            <person name="Fedorenko V."/>
            <person name="Kalinowski J."/>
            <person name="Marinelli F."/>
        </authorList>
    </citation>
    <scope>NUCLEOTIDE SEQUENCE [LARGE SCALE GENOMIC DNA]</scope>
    <source>
        <strain evidence="6 7">NRRL 3884</strain>
    </source>
</reference>
<keyword evidence="7" id="KW-1185">Reference proteome</keyword>
<keyword evidence="4" id="KW-0472">Membrane</keyword>
<gene>
    <name evidence="6" type="ORF">ACTOB_003610</name>
</gene>
<organism evidence="6 7">
    <name type="scientific">Actinoplanes oblitus</name>
    <dbReference type="NCBI Taxonomy" id="3040509"/>
    <lineage>
        <taxon>Bacteria</taxon>
        <taxon>Bacillati</taxon>
        <taxon>Actinomycetota</taxon>
        <taxon>Actinomycetes</taxon>
        <taxon>Micromonosporales</taxon>
        <taxon>Micromonosporaceae</taxon>
        <taxon>Actinoplanes</taxon>
    </lineage>
</organism>
<evidence type="ECO:0000256" key="4">
    <source>
        <dbReference type="ARBA" id="ARBA00023136"/>
    </source>
</evidence>
<evidence type="ECO:0000256" key="3">
    <source>
        <dbReference type="ARBA" id="ARBA00023121"/>
    </source>
</evidence>
<dbReference type="Pfam" id="PF05719">
    <property type="entry name" value="GPP34"/>
    <property type="match status" value="1"/>
</dbReference>
<dbReference type="Proteomes" id="UP001240150">
    <property type="component" value="Chromosome"/>
</dbReference>
<sequence>MSGPVPQKLTDKYWLAAHDSLRGKPRTNERVLGIGLAAGLLGELVHDRCVKVRDGRLLRVSGKRSDDPALYPLLSKMVEEERRSVPPVSSVPRQPVKQFGDGGPAIPTGGGADWPTQEFTVASGLPRRRGDQGWLDGQGTGGRHAQPPPEPPMPAGHDLRLWMSYLACDRRADLLVIERLTRAGFAKPLERWWRPGSTVRYVPYDSAFAGAPASAIREAVKKGDRLAPSDLLLAGLMFATGLHQHALASLTPSDRRTLSEELSSRLDSSSRQLLKAADAAVGEAALVH</sequence>
<comment type="subcellular location">
    <subcellularLocation>
        <location evidence="1">Golgi apparatus membrane</location>
        <topology evidence="1">Peripheral membrane protein</topology>
        <orientation evidence="1">Cytoplasmic side</orientation>
    </subcellularLocation>
</comment>
<dbReference type="InterPro" id="IPR038261">
    <property type="entry name" value="GPP34-like_sf"/>
</dbReference>
<name>A0ABY8WQ12_9ACTN</name>
<keyword evidence="3" id="KW-0446">Lipid-binding</keyword>
<dbReference type="Gene3D" id="1.10.3630.10">
    <property type="entry name" value="yeast vps74-n-term truncation variant domain like"/>
    <property type="match status" value="1"/>
</dbReference>
<evidence type="ECO:0000256" key="1">
    <source>
        <dbReference type="ARBA" id="ARBA00004255"/>
    </source>
</evidence>
<evidence type="ECO:0000313" key="6">
    <source>
        <dbReference type="EMBL" id="WIM99940.1"/>
    </source>
</evidence>
<proteinExistence type="predicted"/>
<evidence type="ECO:0000256" key="5">
    <source>
        <dbReference type="SAM" id="MobiDB-lite"/>
    </source>
</evidence>
<evidence type="ECO:0000256" key="2">
    <source>
        <dbReference type="ARBA" id="ARBA00023034"/>
    </source>
</evidence>
<protein>
    <submittedName>
        <fullName evidence="6">GPP34 family phosphoprotein</fullName>
    </submittedName>
</protein>
<dbReference type="RefSeq" id="WP_284921387.1">
    <property type="nucleotide sequence ID" value="NZ_CP126980.1"/>
</dbReference>
<dbReference type="InterPro" id="IPR008628">
    <property type="entry name" value="GPP34-like"/>
</dbReference>
<keyword evidence="2" id="KW-0333">Golgi apparatus</keyword>
<accession>A0ABY8WQ12</accession>
<feature type="region of interest" description="Disordered" evidence="5">
    <location>
        <begin position="82"/>
        <end position="155"/>
    </location>
</feature>